<name>A0ABC9VRM7_GRUJA</name>
<dbReference type="PANTHER" id="PTHR33332">
    <property type="entry name" value="REVERSE TRANSCRIPTASE DOMAIN-CONTAINING PROTEIN"/>
    <property type="match status" value="1"/>
</dbReference>
<evidence type="ECO:0000313" key="1">
    <source>
        <dbReference type="EMBL" id="GAB0175865.1"/>
    </source>
</evidence>
<sequence>MQLNNGKCKILHLERNSLMHQYMLGATHLESSLAEKDPGLLVNTKLNMSRQHALAAKKAGGILGCLRRSVASRSKEVVLAFTTGEATLGVLCPVLGSSVQERHGYTGESPRKGHKDC</sequence>
<dbReference type="AlphaFoldDB" id="A0ABC9VRM7"/>
<accession>A0ABC9VRM7</accession>
<gene>
    <name evidence="1" type="ORF">GRJ2_000051700</name>
</gene>
<evidence type="ECO:0000313" key="2">
    <source>
        <dbReference type="Proteomes" id="UP001623348"/>
    </source>
</evidence>
<dbReference type="EMBL" id="BAAFJT010000001">
    <property type="protein sequence ID" value="GAB0175865.1"/>
    <property type="molecule type" value="Genomic_DNA"/>
</dbReference>
<dbReference type="Proteomes" id="UP001623348">
    <property type="component" value="Unassembled WGS sequence"/>
</dbReference>
<protein>
    <submittedName>
        <fullName evidence="1">Mitochondrial enolase superfamily member 1</fullName>
    </submittedName>
</protein>
<organism evidence="1 2">
    <name type="scientific">Grus japonensis</name>
    <name type="common">Japanese crane</name>
    <name type="synonym">Red-crowned crane</name>
    <dbReference type="NCBI Taxonomy" id="30415"/>
    <lineage>
        <taxon>Eukaryota</taxon>
        <taxon>Metazoa</taxon>
        <taxon>Chordata</taxon>
        <taxon>Craniata</taxon>
        <taxon>Vertebrata</taxon>
        <taxon>Euteleostomi</taxon>
        <taxon>Archelosauria</taxon>
        <taxon>Archosauria</taxon>
        <taxon>Dinosauria</taxon>
        <taxon>Saurischia</taxon>
        <taxon>Theropoda</taxon>
        <taxon>Coelurosauria</taxon>
        <taxon>Aves</taxon>
        <taxon>Neognathae</taxon>
        <taxon>Neoaves</taxon>
        <taxon>Gruiformes</taxon>
        <taxon>Gruidae</taxon>
        <taxon>Grus</taxon>
    </lineage>
</organism>
<keyword evidence="2" id="KW-1185">Reference proteome</keyword>
<reference evidence="1 2" key="1">
    <citation type="submission" date="2024-06" db="EMBL/GenBank/DDBJ databases">
        <title>The draft genome of Grus japonensis, version 3.</title>
        <authorList>
            <person name="Nabeshima K."/>
            <person name="Suzuki S."/>
            <person name="Onuma M."/>
        </authorList>
    </citation>
    <scope>NUCLEOTIDE SEQUENCE [LARGE SCALE GENOMIC DNA]</scope>
    <source>
        <strain evidence="1 2">451A</strain>
    </source>
</reference>
<proteinExistence type="predicted"/>
<comment type="caution">
    <text evidence="1">The sequence shown here is derived from an EMBL/GenBank/DDBJ whole genome shotgun (WGS) entry which is preliminary data.</text>
</comment>